<organism evidence="2 3">
    <name type="scientific">Corynespora cassiicola Philippines</name>
    <dbReference type="NCBI Taxonomy" id="1448308"/>
    <lineage>
        <taxon>Eukaryota</taxon>
        <taxon>Fungi</taxon>
        <taxon>Dikarya</taxon>
        <taxon>Ascomycota</taxon>
        <taxon>Pezizomycotina</taxon>
        <taxon>Dothideomycetes</taxon>
        <taxon>Pleosporomycetidae</taxon>
        <taxon>Pleosporales</taxon>
        <taxon>Corynesporascaceae</taxon>
        <taxon>Corynespora</taxon>
    </lineage>
</organism>
<protein>
    <submittedName>
        <fullName evidence="2">Uncharacterized protein</fullName>
    </submittedName>
</protein>
<evidence type="ECO:0000313" key="3">
    <source>
        <dbReference type="Proteomes" id="UP000240883"/>
    </source>
</evidence>
<accession>A0A2T2NW51</accession>
<gene>
    <name evidence="2" type="ORF">BS50DRAFT_586640</name>
</gene>
<dbReference type="EMBL" id="KZ678133">
    <property type="protein sequence ID" value="PSN69318.1"/>
    <property type="molecule type" value="Genomic_DNA"/>
</dbReference>
<feature type="region of interest" description="Disordered" evidence="1">
    <location>
        <begin position="80"/>
        <end position="121"/>
    </location>
</feature>
<feature type="compositionally biased region" description="Polar residues" evidence="1">
    <location>
        <begin position="80"/>
        <end position="110"/>
    </location>
</feature>
<reference evidence="2 3" key="1">
    <citation type="journal article" date="2018" name="Front. Microbiol.">
        <title>Genome-Wide Analysis of Corynespora cassiicola Leaf Fall Disease Putative Effectors.</title>
        <authorList>
            <person name="Lopez D."/>
            <person name="Ribeiro S."/>
            <person name="Label P."/>
            <person name="Fumanal B."/>
            <person name="Venisse J.S."/>
            <person name="Kohler A."/>
            <person name="de Oliveira R.R."/>
            <person name="Labutti K."/>
            <person name="Lipzen A."/>
            <person name="Lail K."/>
            <person name="Bauer D."/>
            <person name="Ohm R.A."/>
            <person name="Barry K.W."/>
            <person name="Spatafora J."/>
            <person name="Grigoriev I.V."/>
            <person name="Martin F.M."/>
            <person name="Pujade-Renaud V."/>
        </authorList>
    </citation>
    <scope>NUCLEOTIDE SEQUENCE [LARGE SCALE GENOMIC DNA]</scope>
    <source>
        <strain evidence="2 3">Philippines</strain>
    </source>
</reference>
<evidence type="ECO:0000313" key="2">
    <source>
        <dbReference type="EMBL" id="PSN69318.1"/>
    </source>
</evidence>
<keyword evidence="3" id="KW-1185">Reference proteome</keyword>
<dbReference type="Proteomes" id="UP000240883">
    <property type="component" value="Unassembled WGS sequence"/>
</dbReference>
<sequence>MNKFPEGRRLKLTHEDIDVGVFVLFGGDLHDGISFCGIKEPSKIQRSPHPWDVAEKKGVKSNTSAVYPWRTSGSVATTKNLESMTIKDSSPFSKISEITPTPPSHGTDTSVPGKADQQDHP</sequence>
<name>A0A2T2NW51_CORCC</name>
<dbReference type="AlphaFoldDB" id="A0A2T2NW51"/>
<evidence type="ECO:0000256" key="1">
    <source>
        <dbReference type="SAM" id="MobiDB-lite"/>
    </source>
</evidence>
<proteinExistence type="predicted"/>